<dbReference type="InterPro" id="IPR021109">
    <property type="entry name" value="Peptidase_aspartic_dom_sf"/>
</dbReference>
<dbReference type="AlphaFoldDB" id="A0A6A3LQJ0"/>
<evidence type="ECO:0000313" key="1">
    <source>
        <dbReference type="EMBL" id="KAE9021831.1"/>
    </source>
</evidence>
<evidence type="ECO:0000313" key="3">
    <source>
        <dbReference type="Proteomes" id="UP000429607"/>
    </source>
</evidence>
<evidence type="ECO:0000313" key="2">
    <source>
        <dbReference type="EMBL" id="KAE9330133.1"/>
    </source>
</evidence>
<dbReference type="EMBL" id="QXFT01001064">
    <property type="protein sequence ID" value="KAE9330133.1"/>
    <property type="molecule type" value="Genomic_DNA"/>
</dbReference>
<sequence length="118" mass="13885">MISQVTLFDGSTTTKRAVHKGKVTIEMDSYRFRDLEVLEWSMSPEHDVILGKPWFTKYQPIIDWRTHHLQFKPQGMKPVLRKEEVSGAEFKAKAKRHDYNEIYRVKITPAQPVTEEPQ</sequence>
<comment type="caution">
    <text evidence="1">The sequence shown here is derived from an EMBL/GenBank/DDBJ whole genome shotgun (WGS) entry which is preliminary data.</text>
</comment>
<dbReference type="Proteomes" id="UP000434957">
    <property type="component" value="Unassembled WGS sequence"/>
</dbReference>
<protein>
    <submittedName>
        <fullName evidence="1">Uncharacterized protein</fullName>
    </submittedName>
</protein>
<dbReference type="Gene3D" id="2.40.70.10">
    <property type="entry name" value="Acid Proteases"/>
    <property type="match status" value="1"/>
</dbReference>
<gene>
    <name evidence="1" type="ORF">PR001_g13285</name>
    <name evidence="2" type="ORF">PR003_g15391</name>
</gene>
<proteinExistence type="predicted"/>
<reference evidence="1 3" key="1">
    <citation type="submission" date="2018-09" db="EMBL/GenBank/DDBJ databases">
        <title>Genomic investigation of the strawberry pathogen Phytophthora fragariae indicates pathogenicity is determined by transcriptional variation in three key races.</title>
        <authorList>
            <person name="Adams T.M."/>
            <person name="Armitage A.D."/>
            <person name="Sobczyk M.K."/>
            <person name="Bates H.J."/>
            <person name="Dunwell J.M."/>
            <person name="Nellist C.F."/>
            <person name="Harrison R.J."/>
        </authorList>
    </citation>
    <scope>NUCLEOTIDE SEQUENCE [LARGE SCALE GENOMIC DNA]</scope>
    <source>
        <strain evidence="1 3">SCRP249</strain>
        <strain evidence="2 4">SCRP333</strain>
    </source>
</reference>
<keyword evidence="4" id="KW-1185">Reference proteome</keyword>
<organism evidence="1 3">
    <name type="scientific">Phytophthora rubi</name>
    <dbReference type="NCBI Taxonomy" id="129364"/>
    <lineage>
        <taxon>Eukaryota</taxon>
        <taxon>Sar</taxon>
        <taxon>Stramenopiles</taxon>
        <taxon>Oomycota</taxon>
        <taxon>Peronosporomycetes</taxon>
        <taxon>Peronosporales</taxon>
        <taxon>Peronosporaceae</taxon>
        <taxon>Phytophthora</taxon>
    </lineage>
</organism>
<dbReference type="EMBL" id="QXFV01000900">
    <property type="protein sequence ID" value="KAE9021831.1"/>
    <property type="molecule type" value="Genomic_DNA"/>
</dbReference>
<accession>A0A6A3LQJ0</accession>
<evidence type="ECO:0000313" key="4">
    <source>
        <dbReference type="Proteomes" id="UP000434957"/>
    </source>
</evidence>
<name>A0A6A3LQJ0_9STRA</name>
<dbReference type="Proteomes" id="UP000429607">
    <property type="component" value="Unassembled WGS sequence"/>
</dbReference>